<evidence type="ECO:0000313" key="4">
    <source>
        <dbReference type="EMBL" id="KAG2985101.1"/>
    </source>
</evidence>
<dbReference type="EMBL" id="RCML01000219">
    <property type="protein sequence ID" value="KAG2985101.1"/>
    <property type="molecule type" value="Genomic_DNA"/>
</dbReference>
<dbReference type="Proteomes" id="UP000774804">
    <property type="component" value="Unassembled WGS sequence"/>
</dbReference>
<dbReference type="Proteomes" id="UP000735874">
    <property type="component" value="Unassembled WGS sequence"/>
</dbReference>
<proteinExistence type="predicted"/>
<evidence type="ECO:0000313" key="2">
    <source>
        <dbReference type="EMBL" id="KAG2926341.1"/>
    </source>
</evidence>
<gene>
    <name evidence="1" type="ORF">PC113_g9162</name>
    <name evidence="2" type="ORF">PC115_g7907</name>
    <name evidence="3" type="ORF">PC117_g9430</name>
    <name evidence="4" type="ORF">PC118_g8501</name>
    <name evidence="5" type="ORF">PC129_g7041</name>
</gene>
<evidence type="ECO:0000313" key="1">
    <source>
        <dbReference type="EMBL" id="KAG2859165.1"/>
    </source>
</evidence>
<accession>A0A8T1G8C0</accession>
<dbReference type="EMBL" id="RCMK01000216">
    <property type="protein sequence ID" value="KAG2943501.1"/>
    <property type="molecule type" value="Genomic_DNA"/>
</dbReference>
<evidence type="ECO:0000313" key="3">
    <source>
        <dbReference type="EMBL" id="KAG2943501.1"/>
    </source>
</evidence>
<name>A0A8T1G8C0_9STRA</name>
<dbReference type="EMBL" id="RCMV01000189">
    <property type="protein sequence ID" value="KAG3222223.1"/>
    <property type="molecule type" value="Genomic_DNA"/>
</dbReference>
<reference evidence="4" key="1">
    <citation type="submission" date="2018-10" db="EMBL/GenBank/DDBJ databases">
        <title>Effector identification in a new, highly contiguous assembly of the strawberry crown rot pathogen Phytophthora cactorum.</title>
        <authorList>
            <person name="Armitage A.D."/>
            <person name="Nellist C.F."/>
            <person name="Bates H."/>
            <person name="Vickerstaff R.J."/>
            <person name="Harrison R.J."/>
        </authorList>
    </citation>
    <scope>NUCLEOTIDE SEQUENCE</scope>
    <source>
        <strain evidence="1">15-7</strain>
        <strain evidence="2">4032</strain>
        <strain evidence="3">4040</strain>
        <strain evidence="4">P415</strain>
        <strain evidence="5">P421</strain>
    </source>
</reference>
<dbReference type="Proteomes" id="UP000736787">
    <property type="component" value="Unassembled WGS sequence"/>
</dbReference>
<sequence>MELFTKRMKHLGHPSFRQEMRCFLGDFLFVATEPISQSPRCVGKLLPHRRATCSSTTASYSLNLLEMLRTIVPTRVWNGFSMATASLEMTWKLVK</sequence>
<dbReference type="Proteomes" id="UP000697107">
    <property type="component" value="Unassembled WGS sequence"/>
</dbReference>
<evidence type="ECO:0000313" key="6">
    <source>
        <dbReference type="Proteomes" id="UP000697107"/>
    </source>
</evidence>
<dbReference type="EMBL" id="RCMI01000197">
    <property type="protein sequence ID" value="KAG2926341.1"/>
    <property type="molecule type" value="Genomic_DNA"/>
</dbReference>
<organism evidence="4 6">
    <name type="scientific">Phytophthora cactorum</name>
    <dbReference type="NCBI Taxonomy" id="29920"/>
    <lineage>
        <taxon>Eukaryota</taxon>
        <taxon>Sar</taxon>
        <taxon>Stramenopiles</taxon>
        <taxon>Oomycota</taxon>
        <taxon>Peronosporomycetes</taxon>
        <taxon>Peronosporales</taxon>
        <taxon>Peronosporaceae</taxon>
        <taxon>Phytophthora</taxon>
    </lineage>
</organism>
<dbReference type="Proteomes" id="UP000760860">
    <property type="component" value="Unassembled WGS sequence"/>
</dbReference>
<dbReference type="EMBL" id="RCMG01000226">
    <property type="protein sequence ID" value="KAG2859165.1"/>
    <property type="molecule type" value="Genomic_DNA"/>
</dbReference>
<protein>
    <submittedName>
        <fullName evidence="4">Uncharacterized protein</fullName>
    </submittedName>
</protein>
<dbReference type="AlphaFoldDB" id="A0A8T1G8C0"/>
<evidence type="ECO:0000313" key="5">
    <source>
        <dbReference type="EMBL" id="KAG3222223.1"/>
    </source>
</evidence>
<comment type="caution">
    <text evidence="4">The sequence shown here is derived from an EMBL/GenBank/DDBJ whole genome shotgun (WGS) entry which is preliminary data.</text>
</comment>